<dbReference type="InterPro" id="IPR014729">
    <property type="entry name" value="Rossmann-like_a/b/a_fold"/>
</dbReference>
<dbReference type="HOGENOM" id="CLU_049301_9_6_1"/>
<protein>
    <recommendedName>
        <fullName evidence="1">UspA domain-containing protein</fullName>
    </recommendedName>
</protein>
<reference evidence="2" key="2">
    <citation type="submission" date="2025-08" db="UniProtKB">
        <authorList>
            <consortium name="Ensembl"/>
        </authorList>
    </citation>
    <scope>IDENTIFICATION</scope>
</reference>
<dbReference type="GeneTree" id="ENSGT00390000014691"/>
<reference evidence="3" key="1">
    <citation type="submission" date="2003-08" db="EMBL/GenBank/DDBJ databases">
        <authorList>
            <person name="Birren B."/>
            <person name="Nusbaum C."/>
            <person name="Abebe A."/>
            <person name="Abouelleil A."/>
            <person name="Adekoya E."/>
            <person name="Ait-zahra M."/>
            <person name="Allen N."/>
            <person name="Allen T."/>
            <person name="An P."/>
            <person name="Anderson M."/>
            <person name="Anderson S."/>
            <person name="Arachchi H."/>
            <person name="Armbruster J."/>
            <person name="Bachantsang P."/>
            <person name="Baldwin J."/>
            <person name="Barry A."/>
            <person name="Bayul T."/>
            <person name="Blitshsteyn B."/>
            <person name="Bloom T."/>
            <person name="Blye J."/>
            <person name="Boguslavskiy L."/>
            <person name="Borowsky M."/>
            <person name="Boukhgalter B."/>
            <person name="Brunache A."/>
            <person name="Butler J."/>
            <person name="Calixte N."/>
            <person name="Calvo S."/>
            <person name="Camarata J."/>
            <person name="Campo K."/>
            <person name="Chang J."/>
            <person name="Cheshatsang Y."/>
            <person name="Citroen M."/>
            <person name="Collymore A."/>
            <person name="Considine T."/>
            <person name="Cook A."/>
            <person name="Cooke P."/>
            <person name="Corum B."/>
            <person name="Cuomo C."/>
            <person name="David R."/>
            <person name="Dawoe T."/>
            <person name="Degray S."/>
            <person name="Dodge S."/>
            <person name="Dooley K."/>
            <person name="Dorje P."/>
            <person name="Dorjee K."/>
            <person name="Dorris L."/>
            <person name="Duffey N."/>
            <person name="Dupes A."/>
            <person name="Elkins T."/>
            <person name="Engels R."/>
            <person name="Erickson J."/>
            <person name="Farina A."/>
            <person name="Faro S."/>
            <person name="Ferreira P."/>
            <person name="Fischer H."/>
            <person name="Fitzgerald M."/>
            <person name="Foley K."/>
            <person name="Gage D."/>
            <person name="Galagan J."/>
            <person name="Gearin G."/>
            <person name="Gnerre S."/>
            <person name="Gnirke A."/>
            <person name="Goyette A."/>
            <person name="Graham J."/>
            <person name="Grandbois E."/>
            <person name="Gyaltsen K."/>
            <person name="Hafez N."/>
            <person name="Hagopian D."/>
            <person name="Hagos B."/>
            <person name="Hall J."/>
            <person name="Hatcher B."/>
            <person name="Heller A."/>
            <person name="Higgins H."/>
            <person name="Honan T."/>
            <person name="Horn A."/>
            <person name="Houde N."/>
            <person name="Hughes L."/>
            <person name="Hulme W."/>
            <person name="Husby E."/>
            <person name="Iliev I."/>
            <person name="Jaffe D."/>
            <person name="Jones C."/>
            <person name="Kamal M."/>
            <person name="Kamat A."/>
            <person name="Kamvysselis M."/>
            <person name="Karlsson E."/>
            <person name="Kells C."/>
            <person name="Kieu A."/>
            <person name="Kisner P."/>
            <person name="Kodira C."/>
            <person name="Kulbokas E."/>
            <person name="Labutti K."/>
            <person name="Lama D."/>
            <person name="Landers T."/>
            <person name="Leger J."/>
            <person name="Levine S."/>
            <person name="Lewis D."/>
            <person name="Lewis T."/>
            <person name="Lindblad-toh K."/>
            <person name="Liu X."/>
            <person name="Lokyitsang T."/>
            <person name="Lokyitsang Y."/>
            <person name="Lucien O."/>
            <person name="Lui A."/>
            <person name="Ma L.J."/>
            <person name="Mabbitt R."/>
            <person name="Macdonald J."/>
            <person name="Maclean C."/>
            <person name="Major J."/>
            <person name="Manning J."/>
            <person name="Marabella R."/>
            <person name="Maru K."/>
            <person name="Matthews C."/>
            <person name="Mauceli E."/>
            <person name="Mccarthy M."/>
            <person name="Mcdonough S."/>
            <person name="Mcghee T."/>
            <person name="Meldrim J."/>
            <person name="Meneus L."/>
            <person name="Mesirov J."/>
            <person name="Mihalev A."/>
            <person name="Mihova T."/>
            <person name="Mikkelsen T."/>
            <person name="Mlenga V."/>
            <person name="Moru K."/>
            <person name="Mozes J."/>
            <person name="Mulrain L."/>
            <person name="Munson G."/>
            <person name="Naylor J."/>
            <person name="Newes C."/>
            <person name="Nguyen C."/>
            <person name="Nguyen N."/>
            <person name="Nguyen T."/>
            <person name="Nicol R."/>
            <person name="Nielsen C."/>
            <person name="Nizzari M."/>
            <person name="Norbu C."/>
            <person name="Norbu N."/>
            <person name="O'donnell P."/>
            <person name="Okoawo O."/>
            <person name="O'leary S."/>
            <person name="Omotosho B."/>
            <person name="O'neill K."/>
            <person name="Osman S."/>
            <person name="Parker S."/>
            <person name="Perrin D."/>
            <person name="Phunkhang P."/>
            <person name="Piqani B."/>
            <person name="Purcell S."/>
            <person name="Rachupka T."/>
            <person name="Ramasamy U."/>
            <person name="Rameau R."/>
            <person name="Ray V."/>
            <person name="Raymond C."/>
            <person name="Retta R."/>
            <person name="Richardson S."/>
            <person name="Rise C."/>
            <person name="Rodriguez J."/>
            <person name="Rogers J."/>
            <person name="Rogov P."/>
            <person name="Rutman M."/>
            <person name="Schupbach R."/>
            <person name="Seaman C."/>
            <person name="Settipalli S."/>
            <person name="Sharpe T."/>
            <person name="Sheridan J."/>
            <person name="Sherpa N."/>
            <person name="Shi J."/>
            <person name="Smirnov S."/>
            <person name="Smith C."/>
            <person name="Sougnez C."/>
            <person name="Spencer B."/>
            <person name="Stalker J."/>
            <person name="Stange-thomann N."/>
            <person name="Stavropoulos S."/>
            <person name="Stetson K."/>
            <person name="Stone C."/>
            <person name="Stone S."/>
            <person name="Stubbs M."/>
            <person name="Talamas J."/>
            <person name="Tchuinga P."/>
            <person name="Tenzing P."/>
            <person name="Tesfaye S."/>
            <person name="Theodore J."/>
            <person name="Thoulutsang Y."/>
            <person name="Topham K."/>
            <person name="Towey S."/>
            <person name="Tsamla T."/>
            <person name="Tsomo N."/>
            <person name="Vallee D."/>
            <person name="Vassiliev H."/>
            <person name="Venkataraman V."/>
            <person name="Vinson J."/>
            <person name="Vo A."/>
            <person name="Wade C."/>
            <person name="Wang S."/>
            <person name="Wangchuk T."/>
            <person name="Wangdi T."/>
            <person name="Whittaker C."/>
            <person name="Wilkinson J."/>
            <person name="Wu Y."/>
            <person name="Wyman D."/>
            <person name="Yadav S."/>
            <person name="Yang S."/>
            <person name="Yang X."/>
            <person name="Yeager S."/>
            <person name="Yee E."/>
            <person name="Young G."/>
            <person name="Zainoun J."/>
            <person name="Zembeck L."/>
            <person name="Zimmer A."/>
            <person name="Zody M."/>
            <person name="Lander E."/>
        </authorList>
    </citation>
    <scope>NUCLEOTIDE SEQUENCE [LARGE SCALE GENOMIC DNA]</scope>
</reference>
<dbReference type="PANTHER" id="PTHR46989:SF3">
    <property type="entry name" value="USPA DOMAIN-CONTAINING PROTEIN"/>
    <property type="match status" value="1"/>
</dbReference>
<name>H2YBW7_CIOSA</name>
<evidence type="ECO:0000313" key="3">
    <source>
        <dbReference type="Proteomes" id="UP000007875"/>
    </source>
</evidence>
<proteinExistence type="predicted"/>
<dbReference type="Proteomes" id="UP000007875">
    <property type="component" value="Unassembled WGS sequence"/>
</dbReference>
<evidence type="ECO:0000313" key="2">
    <source>
        <dbReference type="Ensembl" id="ENSCSAVP00000002815.1"/>
    </source>
</evidence>
<dbReference type="InterPro" id="IPR006016">
    <property type="entry name" value="UspA"/>
</dbReference>
<sequence length="88" mass="9872">MSSSNKKIMEFKYKYETKFAEKKIKHKMLFQMDDAAPGEAIVKIATDENCDVIVMGSRGLGAVRRTILGSVSDYVIHHAKIPVIICPK</sequence>
<dbReference type="STRING" id="51511.ENSCSAVP00000002815"/>
<dbReference type="InParanoid" id="H2YBW7"/>
<dbReference type="Ensembl" id="ENSCSAVT00000002859.1">
    <property type="protein sequence ID" value="ENSCSAVP00000002815.1"/>
    <property type="gene ID" value="ENSCSAVG00000001675.1"/>
</dbReference>
<evidence type="ECO:0000259" key="1">
    <source>
        <dbReference type="Pfam" id="PF00582"/>
    </source>
</evidence>
<accession>H2YBW7</accession>
<dbReference type="OMA" id="GRAVCEF"/>
<dbReference type="SUPFAM" id="SSF52402">
    <property type="entry name" value="Adenine nucleotide alpha hydrolases-like"/>
    <property type="match status" value="1"/>
</dbReference>
<dbReference type="InterPro" id="IPR006015">
    <property type="entry name" value="Universal_stress_UspA"/>
</dbReference>
<dbReference type="PANTHER" id="PTHR46989">
    <property type="entry name" value="USP DOMAIN-CONTAINING PROTEIN"/>
    <property type="match status" value="1"/>
</dbReference>
<dbReference type="CDD" id="cd23659">
    <property type="entry name" value="USP_At3g01520-like"/>
    <property type="match status" value="1"/>
</dbReference>
<dbReference type="PRINTS" id="PR01438">
    <property type="entry name" value="UNVRSLSTRESS"/>
</dbReference>
<dbReference type="Pfam" id="PF00582">
    <property type="entry name" value="Usp"/>
    <property type="match status" value="1"/>
</dbReference>
<dbReference type="AlphaFoldDB" id="H2YBW7"/>
<reference evidence="2" key="3">
    <citation type="submission" date="2025-09" db="UniProtKB">
        <authorList>
            <consortium name="Ensembl"/>
        </authorList>
    </citation>
    <scope>IDENTIFICATION</scope>
</reference>
<dbReference type="Gene3D" id="3.40.50.620">
    <property type="entry name" value="HUPs"/>
    <property type="match status" value="1"/>
</dbReference>
<organism evidence="2 3">
    <name type="scientific">Ciona savignyi</name>
    <name type="common">Pacific transparent sea squirt</name>
    <dbReference type="NCBI Taxonomy" id="51511"/>
    <lineage>
        <taxon>Eukaryota</taxon>
        <taxon>Metazoa</taxon>
        <taxon>Chordata</taxon>
        <taxon>Tunicata</taxon>
        <taxon>Ascidiacea</taxon>
        <taxon>Phlebobranchia</taxon>
        <taxon>Cionidae</taxon>
        <taxon>Ciona</taxon>
    </lineage>
</organism>
<feature type="domain" description="UspA" evidence="1">
    <location>
        <begin position="32"/>
        <end position="87"/>
    </location>
</feature>
<keyword evidence="3" id="KW-1185">Reference proteome</keyword>